<comment type="subcellular location">
    <subcellularLocation>
        <location evidence="1 15">Cytoplasm</location>
    </subcellularLocation>
</comment>
<feature type="binding site" evidence="16">
    <location>
        <begin position="72"/>
        <end position="74"/>
    </location>
    <ligand>
        <name>S-adenosyl-L-methionine</name>
        <dbReference type="ChEBI" id="CHEBI:59789"/>
        <label>2</label>
    </ligand>
</feature>
<dbReference type="PANTHER" id="PTHR13932">
    <property type="entry name" value="COPROPORPHYRINIGEN III OXIDASE"/>
    <property type="match status" value="1"/>
</dbReference>
<evidence type="ECO:0000256" key="16">
    <source>
        <dbReference type="PIRSR" id="PIRSR000167-1"/>
    </source>
</evidence>
<dbReference type="Pfam" id="PF04055">
    <property type="entry name" value="Radical_SAM"/>
    <property type="match status" value="1"/>
</dbReference>
<keyword evidence="8 15" id="KW-0479">Metal-binding</keyword>
<evidence type="ECO:0000259" key="18">
    <source>
        <dbReference type="PROSITE" id="PS51918"/>
    </source>
</evidence>
<dbReference type="GO" id="GO:0004109">
    <property type="term" value="F:coproporphyrinogen oxidase activity"/>
    <property type="evidence" value="ECO:0007669"/>
    <property type="project" value="InterPro"/>
</dbReference>
<comment type="cofactor">
    <cofactor evidence="15 17">
        <name>[4Fe-4S] cluster</name>
        <dbReference type="ChEBI" id="CHEBI:49883"/>
    </cofactor>
    <text evidence="15 17">Binds 1 [4Fe-4S] cluster. The cluster is coordinated with 3 cysteines and an exchangeable S-adenosyl-L-methionine.</text>
</comment>
<feature type="binding site" evidence="16">
    <location>
        <position position="248"/>
    </location>
    <ligand>
        <name>S-adenosyl-L-methionine</name>
        <dbReference type="ChEBI" id="CHEBI:59789"/>
        <label>2</label>
    </ligand>
</feature>
<evidence type="ECO:0000256" key="2">
    <source>
        <dbReference type="ARBA" id="ARBA00004785"/>
    </source>
</evidence>
<dbReference type="InterPro" id="IPR034505">
    <property type="entry name" value="Coproporphyrinogen-III_oxidase"/>
</dbReference>
<evidence type="ECO:0000256" key="17">
    <source>
        <dbReference type="PIRSR" id="PIRSR000167-2"/>
    </source>
</evidence>
<comment type="function">
    <text evidence="13">Involved in the heme biosynthesis. Catalyzes the anaerobic oxidative decarboxylation of propionate groups of rings A and B of coproporphyrinogen III to yield the vinyl groups in protoporphyrinogen IX.</text>
</comment>
<evidence type="ECO:0000256" key="12">
    <source>
        <dbReference type="ARBA" id="ARBA00023244"/>
    </source>
</evidence>
<keyword evidence="5 15" id="KW-0004">4Fe-4S</keyword>
<evidence type="ECO:0000256" key="15">
    <source>
        <dbReference type="PIRNR" id="PIRNR000167"/>
    </source>
</evidence>
<dbReference type="OrthoDB" id="9808022at2"/>
<evidence type="ECO:0000256" key="14">
    <source>
        <dbReference type="ARBA" id="ARBA00048321"/>
    </source>
</evidence>
<dbReference type="Gene3D" id="3.20.20.70">
    <property type="entry name" value="Aldolase class I"/>
    <property type="match status" value="1"/>
</dbReference>
<reference evidence="19 20" key="1">
    <citation type="submission" date="2016-11" db="EMBL/GenBank/DDBJ databases">
        <title>Draft Genome Sequences of Nine Cyanobacterial Strains from Diverse Habitats.</title>
        <authorList>
            <person name="Zhu T."/>
            <person name="Hou S."/>
            <person name="Lu X."/>
            <person name="Hess W.R."/>
        </authorList>
    </citation>
    <scope>NUCLEOTIDE SEQUENCE [LARGE SCALE GENOMIC DNA]</scope>
    <source>
        <strain evidence="19 20">IAM M-71</strain>
    </source>
</reference>
<keyword evidence="9 15" id="KW-0560">Oxidoreductase</keyword>
<evidence type="ECO:0000256" key="11">
    <source>
        <dbReference type="ARBA" id="ARBA00023014"/>
    </source>
</evidence>
<sequence>MTFSLQDVSFDFDLIKKYDNPTPRYTSYPPANELRKDFTELDYRQAIEASNYRHTPLSLYFHLPFCQTACYFCGCNVVVSNNKRIAENYLDFLAKEIEMTSNLIDSRRKVLQLHWGGGTPNYLSLEQVDLLWENINRHFDIDSKAEISIEVNPRYIDRNYIFFLKSLGFNRISFGIQDFNPQVQEAVNRVQPEKMLFEAMEWIKDAGFESVNVDLIYGLPFQSLQTFEDTIAKTIKLDPDRIAVFNFAYVPWMKPVQKNIPEAALPKAQEKLEIWQMTIQEITDNGYVFIGMDHFAKPNDELAIAQQQKSLKRNFQGYTTKPEIDLFGFGATSISMLEDTLAQNHKTLKEYYQAIETGCLPVSQGFKLSRADILRRDAIMQIMSNFQLDKAEIEAKYHIDFNTYFAPELQALKPLEKDGLVELFSNRIEITSIGRLLVRNIAVIFDTYAKPRTENLFSRAI</sequence>
<dbReference type="InterPro" id="IPR013785">
    <property type="entry name" value="Aldolase_TIM"/>
</dbReference>
<evidence type="ECO:0000256" key="9">
    <source>
        <dbReference type="ARBA" id="ARBA00023002"/>
    </source>
</evidence>
<dbReference type="STRING" id="454136.NIES2119_16785"/>
<dbReference type="GO" id="GO:0005737">
    <property type="term" value="C:cytoplasm"/>
    <property type="evidence" value="ECO:0007669"/>
    <property type="project" value="UniProtKB-SubCell"/>
</dbReference>
<dbReference type="SFLD" id="SFLDS00029">
    <property type="entry name" value="Radical_SAM"/>
    <property type="match status" value="1"/>
</dbReference>
<feature type="binding site" evidence="16">
    <location>
        <position position="189"/>
    </location>
    <ligand>
        <name>S-adenosyl-L-methionine</name>
        <dbReference type="ChEBI" id="CHEBI:59789"/>
        <label>2</label>
    </ligand>
</feature>
<accession>A0A1U7IHS1</accession>
<dbReference type="InterPro" id="IPR010723">
    <property type="entry name" value="HemN_C"/>
</dbReference>
<feature type="binding site" evidence="17">
    <location>
        <position position="73"/>
    </location>
    <ligand>
        <name>[4Fe-4S] cluster</name>
        <dbReference type="ChEBI" id="CHEBI:49883"/>
        <note>4Fe-4S-S-AdoMet</note>
    </ligand>
</feature>
<dbReference type="InterPro" id="IPR004558">
    <property type="entry name" value="Coprogen_oxidase_HemN"/>
</dbReference>
<dbReference type="InterPro" id="IPR058240">
    <property type="entry name" value="rSAM_sf"/>
</dbReference>
<evidence type="ECO:0000256" key="5">
    <source>
        <dbReference type="ARBA" id="ARBA00022485"/>
    </source>
</evidence>
<evidence type="ECO:0000313" key="20">
    <source>
        <dbReference type="Proteomes" id="UP000185860"/>
    </source>
</evidence>
<dbReference type="AlphaFoldDB" id="A0A1U7IHS1"/>
<dbReference type="EMBL" id="MRCE01000015">
    <property type="protein sequence ID" value="OKH36681.1"/>
    <property type="molecule type" value="Genomic_DNA"/>
</dbReference>
<feature type="binding site" evidence="16">
    <location>
        <position position="334"/>
    </location>
    <ligand>
        <name>S-adenosyl-L-methionine</name>
        <dbReference type="ChEBI" id="CHEBI:59789"/>
        <label>1</label>
    </ligand>
</feature>
<feature type="binding site" evidence="16">
    <location>
        <position position="60"/>
    </location>
    <ligand>
        <name>S-adenosyl-L-methionine</name>
        <dbReference type="ChEBI" id="CHEBI:59789"/>
        <label>1</label>
    </ligand>
</feature>
<dbReference type="CDD" id="cd01335">
    <property type="entry name" value="Radical_SAM"/>
    <property type="match status" value="1"/>
</dbReference>
<comment type="catalytic activity">
    <reaction evidence="14 15">
        <text>coproporphyrinogen III + 2 S-adenosyl-L-methionine = protoporphyrinogen IX + 2 5'-deoxyadenosine + 2 L-methionine + 2 CO2</text>
        <dbReference type="Rhea" id="RHEA:15425"/>
        <dbReference type="ChEBI" id="CHEBI:16526"/>
        <dbReference type="ChEBI" id="CHEBI:17319"/>
        <dbReference type="ChEBI" id="CHEBI:57307"/>
        <dbReference type="ChEBI" id="CHEBI:57309"/>
        <dbReference type="ChEBI" id="CHEBI:57844"/>
        <dbReference type="ChEBI" id="CHEBI:59789"/>
        <dbReference type="EC" id="1.3.98.3"/>
    </reaction>
</comment>
<feature type="binding site" evidence="16">
    <location>
        <position position="150"/>
    </location>
    <ligand>
        <name>S-adenosyl-L-methionine</name>
        <dbReference type="ChEBI" id="CHEBI:59789"/>
        <label>1</label>
    </ligand>
</feature>
<evidence type="ECO:0000313" key="19">
    <source>
        <dbReference type="EMBL" id="OKH36681.1"/>
    </source>
</evidence>
<feature type="binding site" evidence="16">
    <location>
        <begin position="118"/>
        <end position="119"/>
    </location>
    <ligand>
        <name>S-adenosyl-L-methionine</name>
        <dbReference type="ChEBI" id="CHEBI:59789"/>
        <label>2</label>
    </ligand>
</feature>
<evidence type="ECO:0000256" key="4">
    <source>
        <dbReference type="ARBA" id="ARBA00011245"/>
    </source>
</evidence>
<comment type="similarity">
    <text evidence="3 15">Belongs to the anaerobic coproporphyrinogen-III oxidase family.</text>
</comment>
<evidence type="ECO:0000256" key="7">
    <source>
        <dbReference type="ARBA" id="ARBA00022691"/>
    </source>
</evidence>
<feature type="binding site" evidence="17">
    <location>
        <position position="66"/>
    </location>
    <ligand>
        <name>[4Fe-4S] cluster</name>
        <dbReference type="ChEBI" id="CHEBI:49883"/>
        <note>4Fe-4S-S-AdoMet</note>
    </ligand>
</feature>
<evidence type="ECO:0000256" key="6">
    <source>
        <dbReference type="ARBA" id="ARBA00022490"/>
    </source>
</evidence>
<keyword evidence="10 15" id="KW-0408">Iron</keyword>
<evidence type="ECO:0000256" key="1">
    <source>
        <dbReference type="ARBA" id="ARBA00004496"/>
    </source>
</evidence>
<name>A0A1U7IHS1_9CYAN</name>
<dbReference type="RefSeq" id="WP_073594646.1">
    <property type="nucleotide sequence ID" value="NZ_MRCE01000015.1"/>
</dbReference>
<feature type="domain" description="Radical SAM core" evidence="18">
    <location>
        <begin position="51"/>
        <end position="285"/>
    </location>
</feature>
<dbReference type="EC" id="1.3.98.3" evidence="15"/>
<dbReference type="PROSITE" id="PS51918">
    <property type="entry name" value="RADICAL_SAM"/>
    <property type="match status" value="1"/>
</dbReference>
<comment type="pathway">
    <text evidence="2 15">Porphyrin-containing compound metabolism; protoporphyrin-IX biosynthesis; protoporphyrinogen-IX from coproporphyrinogen-III (AdoMet route): step 1/1.</text>
</comment>
<keyword evidence="7 15" id="KW-0949">S-adenosyl-L-methionine</keyword>
<dbReference type="FunFam" id="3.80.30.20:FF:000012">
    <property type="entry name" value="Coproporphyrinogen-III oxidase"/>
    <property type="match status" value="1"/>
</dbReference>
<comment type="subunit">
    <text evidence="4">Monomer.</text>
</comment>
<keyword evidence="12 15" id="KW-0627">Porphyrin biosynthesis</keyword>
<feature type="binding site" evidence="16">
    <location>
        <position position="117"/>
    </location>
    <ligand>
        <name>S-adenosyl-L-methionine</name>
        <dbReference type="ChEBI" id="CHEBI:59789"/>
        <label>1</label>
    </ligand>
</feature>
<dbReference type="GO" id="GO:0051539">
    <property type="term" value="F:4 iron, 4 sulfur cluster binding"/>
    <property type="evidence" value="ECO:0007669"/>
    <property type="project" value="UniProtKB-KW"/>
</dbReference>
<dbReference type="UniPathway" id="UPA00251">
    <property type="reaction ID" value="UER00323"/>
</dbReference>
<dbReference type="GO" id="GO:0006782">
    <property type="term" value="P:protoporphyrinogen IX biosynthetic process"/>
    <property type="evidence" value="ECO:0007669"/>
    <property type="project" value="UniProtKB-UniPathway"/>
</dbReference>
<dbReference type="NCBIfam" id="TIGR00538">
    <property type="entry name" value="hemN"/>
    <property type="match status" value="1"/>
</dbReference>
<dbReference type="Proteomes" id="UP000185860">
    <property type="component" value="Unassembled WGS sequence"/>
</dbReference>
<dbReference type="GO" id="GO:0051989">
    <property type="term" value="F:coproporphyrinogen dehydrogenase activity"/>
    <property type="evidence" value="ECO:0007669"/>
    <property type="project" value="UniProtKB-EC"/>
</dbReference>
<protein>
    <recommendedName>
        <fullName evidence="15">Coproporphyrinogen-III oxidase</fullName>
        <ecNumber evidence="15">1.3.98.3</ecNumber>
    </recommendedName>
</protein>
<feature type="binding site" evidence="16">
    <location>
        <position position="177"/>
    </location>
    <ligand>
        <name>S-adenosyl-L-methionine</name>
        <dbReference type="ChEBI" id="CHEBI:59789"/>
        <label>2</label>
    </ligand>
</feature>
<keyword evidence="6 15" id="KW-0963">Cytoplasm</keyword>
<comment type="caution">
    <text evidence="19">The sequence shown here is derived from an EMBL/GenBank/DDBJ whole genome shotgun (WGS) entry which is preliminary data.</text>
</comment>
<dbReference type="Gene3D" id="1.10.10.920">
    <property type="match status" value="1"/>
</dbReference>
<evidence type="ECO:0000256" key="3">
    <source>
        <dbReference type="ARBA" id="ARBA00005493"/>
    </source>
</evidence>
<dbReference type="SMART" id="SM00729">
    <property type="entry name" value="Elp3"/>
    <property type="match status" value="1"/>
</dbReference>
<feature type="binding site" evidence="17">
    <location>
        <position position="70"/>
    </location>
    <ligand>
        <name>[4Fe-4S] cluster</name>
        <dbReference type="ChEBI" id="CHEBI:49883"/>
        <note>4Fe-4S-S-AdoMet</note>
    </ligand>
</feature>
<dbReference type="SFLD" id="SFLDG01065">
    <property type="entry name" value="anaerobic_coproporphyrinogen-I"/>
    <property type="match status" value="1"/>
</dbReference>
<dbReference type="PIRSF" id="PIRSF000167">
    <property type="entry name" value="HemN"/>
    <property type="match status" value="1"/>
</dbReference>
<evidence type="ECO:0000256" key="8">
    <source>
        <dbReference type="ARBA" id="ARBA00022723"/>
    </source>
</evidence>
<feature type="binding site" evidence="16">
    <location>
        <position position="214"/>
    </location>
    <ligand>
        <name>S-adenosyl-L-methionine</name>
        <dbReference type="ChEBI" id="CHEBI:59789"/>
        <label>2</label>
    </ligand>
</feature>
<dbReference type="InterPro" id="IPR006638">
    <property type="entry name" value="Elp3/MiaA/NifB-like_rSAM"/>
</dbReference>
<evidence type="ECO:0000256" key="13">
    <source>
        <dbReference type="ARBA" id="ARBA00024295"/>
    </source>
</evidence>
<dbReference type="InterPro" id="IPR007197">
    <property type="entry name" value="rSAM"/>
</dbReference>
<keyword evidence="11 15" id="KW-0411">Iron-sulfur</keyword>
<gene>
    <name evidence="19" type="ORF">NIES2119_16785</name>
</gene>
<dbReference type="GO" id="GO:0046872">
    <property type="term" value="F:metal ion binding"/>
    <property type="evidence" value="ECO:0007669"/>
    <property type="project" value="UniProtKB-KW"/>
</dbReference>
<evidence type="ECO:0000256" key="10">
    <source>
        <dbReference type="ARBA" id="ARBA00023004"/>
    </source>
</evidence>
<dbReference type="Pfam" id="PF06969">
    <property type="entry name" value="HemN_C"/>
    <property type="match status" value="1"/>
</dbReference>
<dbReference type="FunFam" id="1.10.10.920:FF:000001">
    <property type="entry name" value="Coproporphyrinogen-III oxidase"/>
    <property type="match status" value="1"/>
</dbReference>
<organism evidence="19 20">
    <name type="scientific">[Phormidium ambiguum] IAM M-71</name>
    <dbReference type="NCBI Taxonomy" id="454136"/>
    <lineage>
        <taxon>Bacteria</taxon>
        <taxon>Bacillati</taxon>
        <taxon>Cyanobacteriota</taxon>
        <taxon>Cyanophyceae</taxon>
        <taxon>Oscillatoriophycideae</taxon>
        <taxon>Aerosakkonematales</taxon>
        <taxon>Aerosakkonemataceae</taxon>
        <taxon>Floridanema</taxon>
    </lineage>
</organism>
<proteinExistence type="inferred from homology"/>
<dbReference type="PANTHER" id="PTHR13932:SF6">
    <property type="entry name" value="OXYGEN-INDEPENDENT COPROPORPHYRINOGEN III OXIDASE"/>
    <property type="match status" value="1"/>
</dbReference>
<dbReference type="SUPFAM" id="SSF102114">
    <property type="entry name" value="Radical SAM enzymes"/>
    <property type="match status" value="1"/>
</dbReference>